<feature type="non-terminal residue" evidence="1">
    <location>
        <position position="1"/>
    </location>
</feature>
<protein>
    <submittedName>
        <fullName evidence="1">Uncharacterized protein</fullName>
    </submittedName>
</protein>
<organism evidence="1 2">
    <name type="scientific">Elysia crispata</name>
    <name type="common">lettuce slug</name>
    <dbReference type="NCBI Taxonomy" id="231223"/>
    <lineage>
        <taxon>Eukaryota</taxon>
        <taxon>Metazoa</taxon>
        <taxon>Spiralia</taxon>
        <taxon>Lophotrochozoa</taxon>
        <taxon>Mollusca</taxon>
        <taxon>Gastropoda</taxon>
        <taxon>Heterobranchia</taxon>
        <taxon>Euthyneura</taxon>
        <taxon>Panpulmonata</taxon>
        <taxon>Sacoglossa</taxon>
        <taxon>Placobranchoidea</taxon>
        <taxon>Plakobranchidae</taxon>
        <taxon>Elysia</taxon>
    </lineage>
</organism>
<evidence type="ECO:0000313" key="2">
    <source>
        <dbReference type="Proteomes" id="UP001283361"/>
    </source>
</evidence>
<dbReference type="EMBL" id="JAWDGP010002822">
    <property type="protein sequence ID" value="KAK3779627.1"/>
    <property type="molecule type" value="Genomic_DNA"/>
</dbReference>
<dbReference type="Proteomes" id="UP001283361">
    <property type="component" value="Unassembled WGS sequence"/>
</dbReference>
<keyword evidence="2" id="KW-1185">Reference proteome</keyword>
<evidence type="ECO:0000313" key="1">
    <source>
        <dbReference type="EMBL" id="KAK3779627.1"/>
    </source>
</evidence>
<reference evidence="1" key="1">
    <citation type="journal article" date="2023" name="G3 (Bethesda)">
        <title>A reference genome for the long-term kleptoplast-retaining sea slug Elysia crispata morphotype clarki.</title>
        <authorList>
            <person name="Eastman K.E."/>
            <person name="Pendleton A.L."/>
            <person name="Shaikh M.A."/>
            <person name="Suttiyut T."/>
            <person name="Ogas R."/>
            <person name="Tomko P."/>
            <person name="Gavelis G."/>
            <person name="Widhalm J.R."/>
            <person name="Wisecaver J.H."/>
        </authorList>
    </citation>
    <scope>NUCLEOTIDE SEQUENCE</scope>
    <source>
        <strain evidence="1">ECLA1</strain>
    </source>
</reference>
<gene>
    <name evidence="1" type="ORF">RRG08_059967</name>
</gene>
<accession>A0AAE1DR32</accession>
<dbReference type="AlphaFoldDB" id="A0AAE1DR32"/>
<proteinExistence type="predicted"/>
<comment type="caution">
    <text evidence="1">The sequence shown here is derived from an EMBL/GenBank/DDBJ whole genome shotgun (WGS) entry which is preliminary data.</text>
</comment>
<sequence>DRDGINVVKDRHGIHVVRDRVGIHVMRDRDGIHVMRDRGEIHVHQFSKTGDSASAPVGGGCGYEVGHEVGHFGLYDTLISQNVFNINYDSTSETERPECWTLWSLRHTNITKPL</sequence>
<name>A0AAE1DR32_9GAST</name>